<reference evidence="1 2" key="1">
    <citation type="submission" date="2019-03" db="EMBL/GenBank/DDBJ databases">
        <title>First draft genome of Liparis tanakae, snailfish: a comprehensive survey of snailfish specific genes.</title>
        <authorList>
            <person name="Kim W."/>
            <person name="Song I."/>
            <person name="Jeong J.-H."/>
            <person name="Kim D."/>
            <person name="Kim S."/>
            <person name="Ryu S."/>
            <person name="Song J.Y."/>
            <person name="Lee S.K."/>
        </authorList>
    </citation>
    <scope>NUCLEOTIDE SEQUENCE [LARGE SCALE GENOMIC DNA]</scope>
    <source>
        <tissue evidence="1">Muscle</tissue>
    </source>
</reference>
<sequence length="67" mass="7781">MSFRVYHITVGEGHRCGEEEPDGYERVDDPRNQFSKGQVVNPVQDICTDICIHMKNIHDTLLKHRQS</sequence>
<keyword evidence="2" id="KW-1185">Reference proteome</keyword>
<dbReference type="Proteomes" id="UP000314294">
    <property type="component" value="Unassembled WGS sequence"/>
</dbReference>
<proteinExistence type="predicted"/>
<name>A0A4Z2HZ74_9TELE</name>
<gene>
    <name evidence="1" type="ORF">EYF80_018856</name>
</gene>
<dbReference type="EMBL" id="SRLO01000157">
    <property type="protein sequence ID" value="TNN70871.1"/>
    <property type="molecule type" value="Genomic_DNA"/>
</dbReference>
<protein>
    <submittedName>
        <fullName evidence="1">Uncharacterized protein</fullName>
    </submittedName>
</protein>
<organism evidence="1 2">
    <name type="scientific">Liparis tanakae</name>
    <name type="common">Tanaka's snailfish</name>
    <dbReference type="NCBI Taxonomy" id="230148"/>
    <lineage>
        <taxon>Eukaryota</taxon>
        <taxon>Metazoa</taxon>
        <taxon>Chordata</taxon>
        <taxon>Craniata</taxon>
        <taxon>Vertebrata</taxon>
        <taxon>Euteleostomi</taxon>
        <taxon>Actinopterygii</taxon>
        <taxon>Neopterygii</taxon>
        <taxon>Teleostei</taxon>
        <taxon>Neoteleostei</taxon>
        <taxon>Acanthomorphata</taxon>
        <taxon>Eupercaria</taxon>
        <taxon>Perciformes</taxon>
        <taxon>Cottioidei</taxon>
        <taxon>Cottales</taxon>
        <taxon>Liparidae</taxon>
        <taxon>Liparis</taxon>
    </lineage>
</organism>
<dbReference type="AlphaFoldDB" id="A0A4Z2HZ74"/>
<accession>A0A4Z2HZ74</accession>
<evidence type="ECO:0000313" key="1">
    <source>
        <dbReference type="EMBL" id="TNN70871.1"/>
    </source>
</evidence>
<comment type="caution">
    <text evidence="1">The sequence shown here is derived from an EMBL/GenBank/DDBJ whole genome shotgun (WGS) entry which is preliminary data.</text>
</comment>
<evidence type="ECO:0000313" key="2">
    <source>
        <dbReference type="Proteomes" id="UP000314294"/>
    </source>
</evidence>